<accession>A0A4P8IJ45</accession>
<evidence type="ECO:0000313" key="1">
    <source>
        <dbReference type="EMBL" id="QCP35964.1"/>
    </source>
</evidence>
<keyword evidence="2" id="KW-1185">Reference proteome</keyword>
<dbReference type="KEGG" id="arf:AR1Y2_2510"/>
<protein>
    <submittedName>
        <fullName evidence="1">Uncharacterized protein</fullName>
    </submittedName>
</protein>
<evidence type="ECO:0000313" key="2">
    <source>
        <dbReference type="Proteomes" id="UP000298653"/>
    </source>
</evidence>
<gene>
    <name evidence="1" type="ORF">AR1Y2_2510</name>
</gene>
<organism evidence="1 2">
    <name type="scientific">Anaerostipes rhamnosivorans</name>
    <dbReference type="NCBI Taxonomy" id="1229621"/>
    <lineage>
        <taxon>Bacteria</taxon>
        <taxon>Bacillati</taxon>
        <taxon>Bacillota</taxon>
        <taxon>Clostridia</taxon>
        <taxon>Lachnospirales</taxon>
        <taxon>Lachnospiraceae</taxon>
        <taxon>Anaerostipes</taxon>
    </lineage>
</organism>
<proteinExistence type="predicted"/>
<reference evidence="1 2" key="1">
    <citation type="submission" date="2019-05" db="EMBL/GenBank/DDBJ databases">
        <title>Complete genome sequencing of Anaerostipes rhamnosivorans.</title>
        <authorList>
            <person name="Bui T.P.N."/>
            <person name="de Vos W.M."/>
        </authorList>
    </citation>
    <scope>NUCLEOTIDE SEQUENCE [LARGE SCALE GENOMIC DNA]</scope>
    <source>
        <strain evidence="1 2">1y2</strain>
    </source>
</reference>
<sequence length="51" mass="5896">MCALCPKGCFYYTGKFSELPCVIKVKPDTQLSSSLLYNKEKTMEEELWITK</sequence>
<dbReference type="AlphaFoldDB" id="A0A4P8IJ45"/>
<dbReference type="EMBL" id="CP040058">
    <property type="protein sequence ID" value="QCP35964.1"/>
    <property type="molecule type" value="Genomic_DNA"/>
</dbReference>
<name>A0A4P8IJ45_9FIRM</name>
<dbReference type="Proteomes" id="UP000298653">
    <property type="component" value="Chromosome"/>
</dbReference>